<evidence type="ECO:0000256" key="1">
    <source>
        <dbReference type="SAM" id="MobiDB-lite"/>
    </source>
</evidence>
<organism evidence="2 3">
    <name type="scientific">Rhizopus oryzae</name>
    <name type="common">Mucormycosis agent</name>
    <name type="synonym">Rhizopus arrhizus var. delemar</name>
    <dbReference type="NCBI Taxonomy" id="64495"/>
    <lineage>
        <taxon>Eukaryota</taxon>
        <taxon>Fungi</taxon>
        <taxon>Fungi incertae sedis</taxon>
        <taxon>Mucoromycota</taxon>
        <taxon>Mucoromycotina</taxon>
        <taxon>Mucoromycetes</taxon>
        <taxon>Mucorales</taxon>
        <taxon>Mucorineae</taxon>
        <taxon>Rhizopodaceae</taxon>
        <taxon>Rhizopus</taxon>
    </lineage>
</organism>
<evidence type="ECO:0000313" key="3">
    <source>
        <dbReference type="Proteomes" id="UP000716291"/>
    </source>
</evidence>
<protein>
    <submittedName>
        <fullName evidence="2">Uncharacterized protein</fullName>
    </submittedName>
</protein>
<sequence length="81" mass="9147">MQRITYNANAAAYHARFPFAEKILTVAWTSDEEDGPEDEDGRTFIVKRPSFRSERVSGGIPQRAAERAQRLVKEKGGSTNY</sequence>
<dbReference type="AlphaFoldDB" id="A0A9P7BJJ5"/>
<feature type="region of interest" description="Disordered" evidence="1">
    <location>
        <begin position="55"/>
        <end position="81"/>
    </location>
</feature>
<name>A0A9P7BJJ5_RHIOR</name>
<gene>
    <name evidence="2" type="ORF">G6F64_014703</name>
</gene>
<dbReference type="Proteomes" id="UP000716291">
    <property type="component" value="Unassembled WGS sequence"/>
</dbReference>
<evidence type="ECO:0000313" key="2">
    <source>
        <dbReference type="EMBL" id="KAG1277786.1"/>
    </source>
</evidence>
<feature type="compositionally biased region" description="Basic and acidic residues" evidence="1">
    <location>
        <begin position="64"/>
        <end position="81"/>
    </location>
</feature>
<accession>A0A9P7BJJ5</accession>
<comment type="caution">
    <text evidence="2">The sequence shown here is derived from an EMBL/GenBank/DDBJ whole genome shotgun (WGS) entry which is preliminary data.</text>
</comment>
<keyword evidence="3" id="KW-1185">Reference proteome</keyword>
<dbReference type="EMBL" id="JAANQT010009276">
    <property type="protein sequence ID" value="KAG1277786.1"/>
    <property type="molecule type" value="Genomic_DNA"/>
</dbReference>
<proteinExistence type="predicted"/>
<reference evidence="2" key="1">
    <citation type="journal article" date="2020" name="Microb. Genom.">
        <title>Genetic diversity of clinical and environmental Mucorales isolates obtained from an investigation of mucormycosis cases among solid organ transplant recipients.</title>
        <authorList>
            <person name="Nguyen M.H."/>
            <person name="Kaul D."/>
            <person name="Muto C."/>
            <person name="Cheng S.J."/>
            <person name="Richter R.A."/>
            <person name="Bruno V.M."/>
            <person name="Liu G."/>
            <person name="Beyhan S."/>
            <person name="Sundermann A.J."/>
            <person name="Mounaud S."/>
            <person name="Pasculle A.W."/>
            <person name="Nierman W.C."/>
            <person name="Driscoll E."/>
            <person name="Cumbie R."/>
            <person name="Clancy C.J."/>
            <person name="Dupont C.L."/>
        </authorList>
    </citation>
    <scope>NUCLEOTIDE SEQUENCE</scope>
    <source>
        <strain evidence="2">GL11</strain>
    </source>
</reference>